<dbReference type="EMBL" id="PTJC01000005">
    <property type="protein sequence ID" value="PPK88380.1"/>
    <property type="molecule type" value="Genomic_DNA"/>
</dbReference>
<proteinExistence type="predicted"/>
<organism evidence="1 2">
    <name type="scientific">Neolewinella xylanilytica</name>
    <dbReference type="NCBI Taxonomy" id="1514080"/>
    <lineage>
        <taxon>Bacteria</taxon>
        <taxon>Pseudomonadati</taxon>
        <taxon>Bacteroidota</taxon>
        <taxon>Saprospiria</taxon>
        <taxon>Saprospirales</taxon>
        <taxon>Lewinellaceae</taxon>
        <taxon>Neolewinella</taxon>
    </lineage>
</organism>
<dbReference type="Proteomes" id="UP000237662">
    <property type="component" value="Unassembled WGS sequence"/>
</dbReference>
<sequence>MAKKEEKAGKKKSKDGKKKKCCEKYLKKGKFCKRCPIAPAS</sequence>
<keyword evidence="2" id="KW-1185">Reference proteome</keyword>
<evidence type="ECO:0000313" key="1">
    <source>
        <dbReference type="EMBL" id="PPK88380.1"/>
    </source>
</evidence>
<name>A0A2S6IA59_9BACT</name>
<gene>
    <name evidence="1" type="ORF">CLV84_1347</name>
</gene>
<protein>
    <submittedName>
        <fullName evidence="1">Uncharacterized protein</fullName>
    </submittedName>
</protein>
<comment type="caution">
    <text evidence="1">The sequence shown here is derived from an EMBL/GenBank/DDBJ whole genome shotgun (WGS) entry which is preliminary data.</text>
</comment>
<dbReference type="AlphaFoldDB" id="A0A2S6IA59"/>
<reference evidence="1 2" key="1">
    <citation type="submission" date="2018-02" db="EMBL/GenBank/DDBJ databases">
        <title>Genomic Encyclopedia of Archaeal and Bacterial Type Strains, Phase II (KMG-II): from individual species to whole genera.</title>
        <authorList>
            <person name="Goeker M."/>
        </authorList>
    </citation>
    <scope>NUCLEOTIDE SEQUENCE [LARGE SCALE GENOMIC DNA]</scope>
    <source>
        <strain evidence="1 2">DSM 29526</strain>
    </source>
</reference>
<accession>A0A2S6IA59</accession>
<evidence type="ECO:0000313" key="2">
    <source>
        <dbReference type="Proteomes" id="UP000237662"/>
    </source>
</evidence>